<gene>
    <name evidence="1" type="ORF">H5410_011204</name>
</gene>
<dbReference type="Proteomes" id="UP000824120">
    <property type="component" value="Chromosome 2"/>
</dbReference>
<proteinExistence type="predicted"/>
<accession>A0A9J6APA1</accession>
<dbReference type="EMBL" id="JACXVP010000002">
    <property type="protein sequence ID" value="KAG5625986.1"/>
    <property type="molecule type" value="Genomic_DNA"/>
</dbReference>
<comment type="caution">
    <text evidence="1">The sequence shown here is derived from an EMBL/GenBank/DDBJ whole genome shotgun (WGS) entry which is preliminary data.</text>
</comment>
<reference evidence="1 2" key="1">
    <citation type="submission" date="2020-09" db="EMBL/GenBank/DDBJ databases">
        <title>De no assembly of potato wild relative species, Solanum commersonii.</title>
        <authorList>
            <person name="Cho K."/>
        </authorList>
    </citation>
    <scope>NUCLEOTIDE SEQUENCE [LARGE SCALE GENOMIC DNA]</scope>
    <source>
        <strain evidence="1">LZ3.2</strain>
        <tissue evidence="1">Leaf</tissue>
    </source>
</reference>
<organism evidence="1 2">
    <name type="scientific">Solanum commersonii</name>
    <name type="common">Commerson's wild potato</name>
    <name type="synonym">Commerson's nightshade</name>
    <dbReference type="NCBI Taxonomy" id="4109"/>
    <lineage>
        <taxon>Eukaryota</taxon>
        <taxon>Viridiplantae</taxon>
        <taxon>Streptophyta</taxon>
        <taxon>Embryophyta</taxon>
        <taxon>Tracheophyta</taxon>
        <taxon>Spermatophyta</taxon>
        <taxon>Magnoliopsida</taxon>
        <taxon>eudicotyledons</taxon>
        <taxon>Gunneridae</taxon>
        <taxon>Pentapetalae</taxon>
        <taxon>asterids</taxon>
        <taxon>lamiids</taxon>
        <taxon>Solanales</taxon>
        <taxon>Solanaceae</taxon>
        <taxon>Solanoideae</taxon>
        <taxon>Solaneae</taxon>
        <taxon>Solanum</taxon>
    </lineage>
</organism>
<evidence type="ECO:0000313" key="1">
    <source>
        <dbReference type="EMBL" id="KAG5625986.1"/>
    </source>
</evidence>
<keyword evidence="2" id="KW-1185">Reference proteome</keyword>
<dbReference type="OrthoDB" id="1752289at2759"/>
<sequence>MIKERRHRKQIVELTTVVGVKIVESDEIQKEIITFYQSLMGTAMTNITAVNDLLMFAKRDPESVHMLQEKFNVFTAAFRLLANLSKSAMYFGGVSEYDVVLFTALVR</sequence>
<evidence type="ECO:0000313" key="2">
    <source>
        <dbReference type="Proteomes" id="UP000824120"/>
    </source>
</evidence>
<name>A0A9J6APA1_SOLCO</name>
<dbReference type="AlphaFoldDB" id="A0A9J6APA1"/>
<protein>
    <submittedName>
        <fullName evidence="1">Uncharacterized protein</fullName>
    </submittedName>
</protein>